<dbReference type="GeneID" id="107266089"/>
<dbReference type="RefSeq" id="XP_015591719.1">
    <property type="nucleotide sequence ID" value="XM_015736233.2"/>
</dbReference>
<feature type="region of interest" description="Disordered" evidence="1">
    <location>
        <begin position="154"/>
        <end position="195"/>
    </location>
</feature>
<evidence type="ECO:0000313" key="2">
    <source>
        <dbReference type="Proteomes" id="UP000694920"/>
    </source>
</evidence>
<dbReference type="Proteomes" id="UP000694920">
    <property type="component" value="Unplaced"/>
</dbReference>
<protein>
    <submittedName>
        <fullName evidence="3">Uncharacterized protein LOC107266089 isoform X1</fullName>
    </submittedName>
</protein>
<accession>A0AAJ7BQB5</accession>
<proteinExistence type="predicted"/>
<gene>
    <name evidence="3" type="primary">LOC107266089</name>
</gene>
<evidence type="ECO:0000313" key="3">
    <source>
        <dbReference type="RefSeq" id="XP_015591719.1"/>
    </source>
</evidence>
<evidence type="ECO:0000256" key="1">
    <source>
        <dbReference type="SAM" id="MobiDB-lite"/>
    </source>
</evidence>
<keyword evidence="2" id="KW-1185">Reference proteome</keyword>
<dbReference type="KEGG" id="ccin:107266089"/>
<organism evidence="2 3">
    <name type="scientific">Cephus cinctus</name>
    <name type="common">Wheat stem sawfly</name>
    <dbReference type="NCBI Taxonomy" id="211228"/>
    <lineage>
        <taxon>Eukaryota</taxon>
        <taxon>Metazoa</taxon>
        <taxon>Ecdysozoa</taxon>
        <taxon>Arthropoda</taxon>
        <taxon>Hexapoda</taxon>
        <taxon>Insecta</taxon>
        <taxon>Pterygota</taxon>
        <taxon>Neoptera</taxon>
        <taxon>Endopterygota</taxon>
        <taxon>Hymenoptera</taxon>
        <taxon>Cephoidea</taxon>
        <taxon>Cephidae</taxon>
        <taxon>Cephus</taxon>
    </lineage>
</organism>
<sequence>MFKKQESLLHDVVGGAAIGIAVGMIMEKVLSPRTPIANSSTYGMHSPVQWQSGSNQLQYVPNPHHCHRICPSPCKHYKQKHCSNGLHSEYEDSSIDDNMSSLQSSRIYDTSTGEYTSSSKIFPHIPYDSTQSTSFKTRTSNTVASCKITKDNLTTPDKMTTLPKKQDSSQSKTDASKKQSIKDKSVESKSNVSKKEIKKKDLTIPAYKQKVNTVNKPSVRNCTCSTRKIDEALTDLPKKYKMPLFEMSSKSKTVHSSKTESADIKSKVSARSQGVKESVNTSKLVKALPDLSTETSKSETLIKSSKDKTVTEKSKYHGIKSSTILDAPSFSQTKHVKSLSETGNLATYHLTKYIDLDFTKTETSCSNTQNEKENIRDLLEFW</sequence>
<reference evidence="3" key="1">
    <citation type="submission" date="2025-08" db="UniProtKB">
        <authorList>
            <consortium name="RefSeq"/>
        </authorList>
    </citation>
    <scope>IDENTIFICATION</scope>
</reference>
<feature type="compositionally biased region" description="Basic and acidic residues" evidence="1">
    <location>
        <begin position="174"/>
        <end position="195"/>
    </location>
</feature>
<name>A0AAJ7BQB5_CEPCN</name>
<dbReference type="AlphaFoldDB" id="A0AAJ7BQB5"/>